<sequence>MEILTLVALIAAGFYILKSKEQRQRIALLGRHLGRYQIEKLMESLTQGYLRCLGEDDAERRQQIWHLLDATEEKLAGQFETFAAELAREPEADTRVSRLPVALPFATTLFPSTSFDLREALRIHARGIASVAKNAAGRSPKSKAFTMSAELFLMQHTCHWFCKSKAVASARMLARHQTSYEQLLDAVSPETREAYRALVGQ</sequence>
<organism evidence="1 2">
    <name type="scientific">Variovorax boronicumulans</name>
    <dbReference type="NCBI Taxonomy" id="436515"/>
    <lineage>
        <taxon>Bacteria</taxon>
        <taxon>Pseudomonadati</taxon>
        <taxon>Pseudomonadota</taxon>
        <taxon>Betaproteobacteria</taxon>
        <taxon>Burkholderiales</taxon>
        <taxon>Comamonadaceae</taxon>
        <taxon>Variovorax</taxon>
    </lineage>
</organism>
<proteinExistence type="predicted"/>
<dbReference type="KEGG" id="vbo:CKY39_00120"/>
<evidence type="ECO:0000313" key="1">
    <source>
        <dbReference type="EMBL" id="ATA51809.1"/>
    </source>
</evidence>
<dbReference type="RefSeq" id="WP_095743028.1">
    <property type="nucleotide sequence ID" value="NZ_CP023284.1"/>
</dbReference>
<evidence type="ECO:0000313" key="2">
    <source>
        <dbReference type="Proteomes" id="UP000217154"/>
    </source>
</evidence>
<dbReference type="Proteomes" id="UP000217154">
    <property type="component" value="Chromosome"/>
</dbReference>
<dbReference type="EMBL" id="CP023284">
    <property type="protein sequence ID" value="ATA51809.1"/>
    <property type="molecule type" value="Genomic_DNA"/>
</dbReference>
<accession>A0A250DCY5</accession>
<dbReference type="AlphaFoldDB" id="A0A250DCY5"/>
<protein>
    <submittedName>
        <fullName evidence="1">Uncharacterized protein</fullName>
    </submittedName>
</protein>
<gene>
    <name evidence="1" type="ORF">CKY39_00120</name>
</gene>
<name>A0A250DCY5_9BURK</name>
<reference evidence="1 2" key="1">
    <citation type="submission" date="2017-09" db="EMBL/GenBank/DDBJ databases">
        <title>The diverse metabolic capabilities of V. boronicumulans make it an excellent choice for continued studies on novel biodegradation.</title>
        <authorList>
            <person name="Sun S."/>
        </authorList>
    </citation>
    <scope>NUCLEOTIDE SEQUENCE [LARGE SCALE GENOMIC DNA]</scope>
    <source>
        <strain evidence="1 2">J1</strain>
    </source>
</reference>